<keyword evidence="3" id="KW-1185">Reference proteome</keyword>
<sequence length="68" mass="7857">MTVFANVKGTFASAKAIQAEFSRLADITSDHEAKRVFHECMEDMNSVILDLQQRLEFMKAEEQQYRNS</sequence>
<comment type="caution">
    <text evidence="2">The sequence shown here is derived from an EMBL/GenBank/DDBJ whole genome shotgun (WGS) entry which is preliminary data.</text>
</comment>
<dbReference type="PATRIC" id="fig|217031.6.peg.1963"/>
<dbReference type="STRING" id="217031.ABB05_09265"/>
<dbReference type="RefSeq" id="WP_057989326.1">
    <property type="nucleotide sequence ID" value="NZ_JAGGKH010000019.1"/>
</dbReference>
<dbReference type="InterPro" id="IPR012452">
    <property type="entry name" value="DUF1657"/>
</dbReference>
<keyword evidence="1" id="KW-0175">Coiled coil</keyword>
<organism evidence="2 3">
    <name type="scientific">Lederbergia galactosidilytica</name>
    <dbReference type="NCBI Taxonomy" id="217031"/>
    <lineage>
        <taxon>Bacteria</taxon>
        <taxon>Bacillati</taxon>
        <taxon>Bacillota</taxon>
        <taxon>Bacilli</taxon>
        <taxon>Bacillales</taxon>
        <taxon>Bacillaceae</taxon>
        <taxon>Lederbergia</taxon>
    </lineage>
</organism>
<dbReference type="AlphaFoldDB" id="A0A177ZWK2"/>
<evidence type="ECO:0000313" key="3">
    <source>
        <dbReference type="Proteomes" id="UP000077881"/>
    </source>
</evidence>
<accession>A0A177ZWK2</accession>
<name>A0A177ZWK2_9BACI</name>
<evidence type="ECO:0008006" key="4">
    <source>
        <dbReference type="Google" id="ProtNLM"/>
    </source>
</evidence>
<dbReference type="Proteomes" id="UP000077881">
    <property type="component" value="Unassembled WGS sequence"/>
</dbReference>
<protein>
    <recommendedName>
        <fullName evidence="4">DUF1657 domain-containing protein</fullName>
    </recommendedName>
</protein>
<dbReference type="Pfam" id="PF07870">
    <property type="entry name" value="DUF1657"/>
    <property type="match status" value="1"/>
</dbReference>
<reference evidence="2 3" key="1">
    <citation type="submission" date="2015-05" db="EMBL/GenBank/DDBJ databases">
        <title>Comparison of genome.</title>
        <authorList>
            <person name="Zheng Z."/>
            <person name="Sun M."/>
        </authorList>
    </citation>
    <scope>NUCLEOTIDE SEQUENCE [LARGE SCALE GENOMIC DNA]</scope>
    <source>
        <strain evidence="2 3">G25-74</strain>
    </source>
</reference>
<proteinExistence type="predicted"/>
<evidence type="ECO:0000256" key="1">
    <source>
        <dbReference type="SAM" id="Coils"/>
    </source>
</evidence>
<gene>
    <name evidence="2" type="ORF">ABB05_09265</name>
</gene>
<dbReference type="EMBL" id="LDJR01000041">
    <property type="protein sequence ID" value="OAK72214.1"/>
    <property type="molecule type" value="Genomic_DNA"/>
</dbReference>
<feature type="coiled-coil region" evidence="1">
    <location>
        <begin position="41"/>
        <end position="68"/>
    </location>
</feature>
<evidence type="ECO:0000313" key="2">
    <source>
        <dbReference type="EMBL" id="OAK72214.1"/>
    </source>
</evidence>
<dbReference type="OrthoDB" id="1684731at2"/>